<comment type="subcellular location">
    <subcellularLocation>
        <location evidence="1">Cell outer membrane</location>
        <topology evidence="1">Lipid-anchor</topology>
    </subcellularLocation>
</comment>
<comment type="similarity">
    <text evidence="2">Belongs to the rickettsiale 17 kDa surface antigen family.</text>
</comment>
<keyword evidence="9" id="KW-1185">Reference proteome</keyword>
<protein>
    <recommendedName>
        <fullName evidence="3">17 kDa surface antigen</fullName>
    </recommendedName>
</protein>
<evidence type="ECO:0000256" key="2">
    <source>
        <dbReference type="ARBA" id="ARBA00008681"/>
    </source>
</evidence>
<reference evidence="9" key="1">
    <citation type="journal article" date="2019" name="Int. J. Syst. Evol. Microbiol.">
        <title>The Global Catalogue of Microorganisms (GCM) 10K type strain sequencing project: providing services to taxonomists for standard genome sequencing and annotation.</title>
        <authorList>
            <consortium name="The Broad Institute Genomics Platform"/>
            <consortium name="The Broad Institute Genome Sequencing Center for Infectious Disease"/>
            <person name="Wu L."/>
            <person name="Ma J."/>
        </authorList>
    </citation>
    <scope>NUCLEOTIDE SEQUENCE [LARGE SCALE GENOMIC DNA]</scope>
    <source>
        <strain evidence="9">CGMCC 1.10106</strain>
    </source>
</reference>
<comment type="caution">
    <text evidence="8">The sequence shown here is derived from an EMBL/GenBank/DDBJ whole genome shotgun (WGS) entry which is preliminary data.</text>
</comment>
<evidence type="ECO:0000313" key="8">
    <source>
        <dbReference type="EMBL" id="GGA35557.1"/>
    </source>
</evidence>
<keyword evidence="6" id="KW-0732">Signal</keyword>
<keyword evidence="4" id="KW-0449">Lipoprotein</keyword>
<proteinExistence type="inferred from homology"/>
<evidence type="ECO:0000256" key="4">
    <source>
        <dbReference type="ARBA" id="ARBA00023288"/>
    </source>
</evidence>
<gene>
    <name evidence="8" type="ORF">GCM10011395_02390</name>
</gene>
<feature type="chain" id="PRO_5046892111" description="17 kDa surface antigen" evidence="6">
    <location>
        <begin position="23"/>
        <end position="179"/>
    </location>
</feature>
<feature type="domain" description="Glycine zipper 2TM" evidence="7">
    <location>
        <begin position="132"/>
        <end position="171"/>
    </location>
</feature>
<evidence type="ECO:0000256" key="5">
    <source>
        <dbReference type="SAM" id="MobiDB-lite"/>
    </source>
</evidence>
<evidence type="ECO:0000259" key="7">
    <source>
        <dbReference type="Pfam" id="PF05433"/>
    </source>
</evidence>
<dbReference type="Proteomes" id="UP000618591">
    <property type="component" value="Unassembled WGS sequence"/>
</dbReference>
<sequence>MRKFILAAAIAVTSLSAIPASAQPNERRDDRKDDRRGDRKDDRKDDRRDDRRDVRTDRRDDRRDDRNDRQRDWRQYRNYDYNRFENGQRTYYADRYYRADGKYQTRRLGRNDRIYRGGDNRYYCRRSDGTTGLIIGGLAGGLLGNSLAGGGSRTLGTLLGGGAGALLGRSIDRGQVQCR</sequence>
<dbReference type="RefSeq" id="WP_188444941.1">
    <property type="nucleotide sequence ID" value="NZ_BMDW01000001.1"/>
</dbReference>
<feature type="signal peptide" evidence="6">
    <location>
        <begin position="1"/>
        <end position="22"/>
    </location>
</feature>
<organism evidence="8 9">
    <name type="scientific">Sphingomonas psychrolutea</name>
    <dbReference type="NCBI Taxonomy" id="1259676"/>
    <lineage>
        <taxon>Bacteria</taxon>
        <taxon>Pseudomonadati</taxon>
        <taxon>Pseudomonadota</taxon>
        <taxon>Alphaproteobacteria</taxon>
        <taxon>Sphingomonadales</taxon>
        <taxon>Sphingomonadaceae</taxon>
        <taxon>Sphingomonas</taxon>
    </lineage>
</organism>
<evidence type="ECO:0000256" key="3">
    <source>
        <dbReference type="ARBA" id="ARBA00015281"/>
    </source>
</evidence>
<dbReference type="InterPro" id="IPR008816">
    <property type="entry name" value="Gly_zipper_2TM_dom"/>
</dbReference>
<evidence type="ECO:0000256" key="6">
    <source>
        <dbReference type="SAM" id="SignalP"/>
    </source>
</evidence>
<accession>A0ABQ1G203</accession>
<feature type="compositionally biased region" description="Basic and acidic residues" evidence="5">
    <location>
        <begin position="25"/>
        <end position="69"/>
    </location>
</feature>
<feature type="region of interest" description="Disordered" evidence="5">
    <location>
        <begin position="14"/>
        <end position="69"/>
    </location>
</feature>
<dbReference type="EMBL" id="BMDW01000001">
    <property type="protein sequence ID" value="GGA35557.1"/>
    <property type="molecule type" value="Genomic_DNA"/>
</dbReference>
<evidence type="ECO:0000256" key="1">
    <source>
        <dbReference type="ARBA" id="ARBA00004459"/>
    </source>
</evidence>
<evidence type="ECO:0000313" key="9">
    <source>
        <dbReference type="Proteomes" id="UP000618591"/>
    </source>
</evidence>
<name>A0ABQ1G203_9SPHN</name>
<dbReference type="Pfam" id="PF05433">
    <property type="entry name" value="Rick_17kDa_Anti"/>
    <property type="match status" value="1"/>
</dbReference>